<dbReference type="Pfam" id="PF05276">
    <property type="entry name" value="SH3BP5"/>
    <property type="match status" value="1"/>
</dbReference>
<evidence type="ECO:0000256" key="3">
    <source>
        <dbReference type="SAM" id="MobiDB-lite"/>
    </source>
</evidence>
<reference evidence="4 5" key="1">
    <citation type="journal article" date="2019" name="PLoS Biol.">
        <title>Sex chromosomes control vertical transmission of feminizing Wolbachia symbionts in an isopod.</title>
        <authorList>
            <person name="Becking T."/>
            <person name="Chebbi M.A."/>
            <person name="Giraud I."/>
            <person name="Moumen B."/>
            <person name="Laverre T."/>
            <person name="Caubet Y."/>
            <person name="Peccoud J."/>
            <person name="Gilbert C."/>
            <person name="Cordaux R."/>
        </authorList>
    </citation>
    <scope>NUCLEOTIDE SEQUENCE [LARGE SCALE GENOMIC DNA]</scope>
    <source>
        <strain evidence="4">ANa2</strain>
        <tissue evidence="4">Whole body excluding digestive tract and cuticle</tissue>
    </source>
</reference>
<sequence length="64" mass="7198">MMEEVDLADTPLAMRPQLQAQDSASAADDEPPDPRIQVELERLNTSTDLINKLEVDLDAYVMHM</sequence>
<comment type="caution">
    <text evidence="4">The sequence shown here is derived from an EMBL/GenBank/DDBJ whole genome shotgun (WGS) entry which is preliminary data.</text>
</comment>
<dbReference type="OrthoDB" id="446789at2759"/>
<evidence type="ECO:0000256" key="1">
    <source>
        <dbReference type="ARBA" id="ARBA00007796"/>
    </source>
</evidence>
<comment type="similarity">
    <text evidence="1">Belongs to the SH3BP5 family.</text>
</comment>
<proteinExistence type="inferred from homology"/>
<dbReference type="Proteomes" id="UP000326759">
    <property type="component" value="Unassembled WGS sequence"/>
</dbReference>
<evidence type="ECO:0000256" key="2">
    <source>
        <dbReference type="ARBA" id="ARBA00023054"/>
    </source>
</evidence>
<organism evidence="4 5">
    <name type="scientific">Armadillidium nasatum</name>
    <dbReference type="NCBI Taxonomy" id="96803"/>
    <lineage>
        <taxon>Eukaryota</taxon>
        <taxon>Metazoa</taxon>
        <taxon>Ecdysozoa</taxon>
        <taxon>Arthropoda</taxon>
        <taxon>Crustacea</taxon>
        <taxon>Multicrustacea</taxon>
        <taxon>Malacostraca</taxon>
        <taxon>Eumalacostraca</taxon>
        <taxon>Peracarida</taxon>
        <taxon>Isopoda</taxon>
        <taxon>Oniscidea</taxon>
        <taxon>Crinocheta</taxon>
        <taxon>Armadillidiidae</taxon>
        <taxon>Armadillidium</taxon>
    </lineage>
</organism>
<name>A0A5N5SR95_9CRUS</name>
<dbReference type="AlphaFoldDB" id="A0A5N5SR95"/>
<keyword evidence="5" id="KW-1185">Reference proteome</keyword>
<dbReference type="InterPro" id="IPR007940">
    <property type="entry name" value="SH3BP5"/>
</dbReference>
<feature type="region of interest" description="Disordered" evidence="3">
    <location>
        <begin position="1"/>
        <end position="34"/>
    </location>
</feature>
<protein>
    <submittedName>
        <fullName evidence="4">Uncharacterized protein</fullName>
    </submittedName>
</protein>
<accession>A0A5N5SR95</accession>
<evidence type="ECO:0000313" key="5">
    <source>
        <dbReference type="Proteomes" id="UP000326759"/>
    </source>
</evidence>
<keyword evidence="2" id="KW-0175">Coiled coil</keyword>
<dbReference type="EMBL" id="SEYY01021142">
    <property type="protein sequence ID" value="KAB7496656.1"/>
    <property type="molecule type" value="Genomic_DNA"/>
</dbReference>
<dbReference type="GO" id="GO:0035556">
    <property type="term" value="P:intracellular signal transduction"/>
    <property type="evidence" value="ECO:0007669"/>
    <property type="project" value="InterPro"/>
</dbReference>
<feature type="compositionally biased region" description="Low complexity" evidence="3">
    <location>
        <begin position="16"/>
        <end position="26"/>
    </location>
</feature>
<gene>
    <name evidence="4" type="ORF">Anas_10460</name>
</gene>
<evidence type="ECO:0000313" key="4">
    <source>
        <dbReference type="EMBL" id="KAB7496656.1"/>
    </source>
</evidence>